<name>A0A0E9WZR2_ANGAN</name>
<dbReference type="AlphaFoldDB" id="A0A0E9WZR2"/>
<sequence>MKKAHSEPAPPAFDTLWRPINPSRMSFCGQHLPIKCSCHLLFYSILDYTDICLYIQELSPLSVQLFKANFHSNMLKKQLRVTHSCVLICA</sequence>
<accession>A0A0E9WZR2</accession>
<reference evidence="1" key="2">
    <citation type="journal article" date="2015" name="Fish Shellfish Immunol.">
        <title>Early steps in the European eel (Anguilla anguilla)-Vibrio vulnificus interaction in the gills: Role of the RtxA13 toxin.</title>
        <authorList>
            <person name="Callol A."/>
            <person name="Pajuelo D."/>
            <person name="Ebbesson L."/>
            <person name="Teles M."/>
            <person name="MacKenzie S."/>
            <person name="Amaro C."/>
        </authorList>
    </citation>
    <scope>NUCLEOTIDE SEQUENCE</scope>
</reference>
<protein>
    <submittedName>
        <fullName evidence="1">Uncharacterized protein</fullName>
    </submittedName>
</protein>
<organism evidence="1">
    <name type="scientific">Anguilla anguilla</name>
    <name type="common">European freshwater eel</name>
    <name type="synonym">Muraena anguilla</name>
    <dbReference type="NCBI Taxonomy" id="7936"/>
    <lineage>
        <taxon>Eukaryota</taxon>
        <taxon>Metazoa</taxon>
        <taxon>Chordata</taxon>
        <taxon>Craniata</taxon>
        <taxon>Vertebrata</taxon>
        <taxon>Euteleostomi</taxon>
        <taxon>Actinopterygii</taxon>
        <taxon>Neopterygii</taxon>
        <taxon>Teleostei</taxon>
        <taxon>Anguilliformes</taxon>
        <taxon>Anguillidae</taxon>
        <taxon>Anguilla</taxon>
    </lineage>
</organism>
<evidence type="ECO:0000313" key="1">
    <source>
        <dbReference type="EMBL" id="JAH95972.1"/>
    </source>
</evidence>
<reference evidence="1" key="1">
    <citation type="submission" date="2014-11" db="EMBL/GenBank/DDBJ databases">
        <authorList>
            <person name="Amaro Gonzalez C."/>
        </authorList>
    </citation>
    <scope>NUCLEOTIDE SEQUENCE</scope>
</reference>
<dbReference type="EMBL" id="GBXM01012605">
    <property type="protein sequence ID" value="JAH95972.1"/>
    <property type="molecule type" value="Transcribed_RNA"/>
</dbReference>
<proteinExistence type="predicted"/>